<sequence>MEFIKSPTIKASSSLKSSSTRYECPDSNDESVSTRDQTLAEFGKDLEPAAKVDPKAAVQEAGFRGSYGCYCVNDIYWDQCSRAKDTIVKQVKINVEN</sequence>
<dbReference type="EMBL" id="JAATIP010000143">
    <property type="protein sequence ID" value="KAF4367470.1"/>
    <property type="molecule type" value="Genomic_DNA"/>
</dbReference>
<reference evidence="1 2" key="1">
    <citation type="journal article" date="2020" name="bioRxiv">
        <title>Sequence and annotation of 42 cannabis genomes reveals extensive copy number variation in cannabinoid synthesis and pathogen resistance genes.</title>
        <authorList>
            <person name="Mckernan K.J."/>
            <person name="Helbert Y."/>
            <person name="Kane L.T."/>
            <person name="Ebling H."/>
            <person name="Zhang L."/>
            <person name="Liu B."/>
            <person name="Eaton Z."/>
            <person name="Mclaughlin S."/>
            <person name="Kingan S."/>
            <person name="Baybayan P."/>
            <person name="Concepcion G."/>
            <person name="Jordan M."/>
            <person name="Riva A."/>
            <person name="Barbazuk W."/>
            <person name="Harkins T."/>
        </authorList>
    </citation>
    <scope>NUCLEOTIDE SEQUENCE [LARGE SCALE GENOMIC DNA]</scope>
    <source>
        <strain evidence="2">cv. Jamaican Lion 4</strain>
        <tissue evidence="1">Leaf</tissue>
    </source>
</reference>
<proteinExistence type="predicted"/>
<dbReference type="AlphaFoldDB" id="A0A7J6FCI2"/>
<gene>
    <name evidence="1" type="ORF">F8388_025888</name>
</gene>
<protein>
    <submittedName>
        <fullName evidence="1">Uncharacterized protein</fullName>
    </submittedName>
</protein>
<evidence type="ECO:0000313" key="1">
    <source>
        <dbReference type="EMBL" id="KAF4367470.1"/>
    </source>
</evidence>
<name>A0A7J6FCI2_CANSA</name>
<comment type="caution">
    <text evidence="1">The sequence shown here is derived from an EMBL/GenBank/DDBJ whole genome shotgun (WGS) entry which is preliminary data.</text>
</comment>
<organism evidence="1 2">
    <name type="scientific">Cannabis sativa</name>
    <name type="common">Hemp</name>
    <name type="synonym">Marijuana</name>
    <dbReference type="NCBI Taxonomy" id="3483"/>
    <lineage>
        <taxon>Eukaryota</taxon>
        <taxon>Viridiplantae</taxon>
        <taxon>Streptophyta</taxon>
        <taxon>Embryophyta</taxon>
        <taxon>Tracheophyta</taxon>
        <taxon>Spermatophyta</taxon>
        <taxon>Magnoliopsida</taxon>
        <taxon>eudicotyledons</taxon>
        <taxon>Gunneridae</taxon>
        <taxon>Pentapetalae</taxon>
        <taxon>rosids</taxon>
        <taxon>fabids</taxon>
        <taxon>Rosales</taxon>
        <taxon>Cannabaceae</taxon>
        <taxon>Cannabis</taxon>
    </lineage>
</organism>
<dbReference type="Proteomes" id="UP000525078">
    <property type="component" value="Unassembled WGS sequence"/>
</dbReference>
<accession>A0A7J6FCI2</accession>
<evidence type="ECO:0000313" key="2">
    <source>
        <dbReference type="Proteomes" id="UP000525078"/>
    </source>
</evidence>